<organism evidence="2 3">
    <name type="scientific">Psychromarinibacter halotolerans</name>
    <dbReference type="NCBI Taxonomy" id="1775175"/>
    <lineage>
        <taxon>Bacteria</taxon>
        <taxon>Pseudomonadati</taxon>
        <taxon>Pseudomonadota</taxon>
        <taxon>Alphaproteobacteria</taxon>
        <taxon>Rhodobacterales</taxon>
        <taxon>Paracoccaceae</taxon>
        <taxon>Psychromarinibacter</taxon>
    </lineage>
</organism>
<sequence>MSDSRGFLPQIVELSWETSVHVAPPLTGETIEEMGDAILARAPEQFALCGHGLGGMIAMDILARAPERVTRLALMDTNCQSELPKVAAAREERIVAARAGRLAEAMQDELRPEHIADGDQRDAIWQMMQDMALDLGAETFIRQSRAMQKRPDQQGVLRKSRTPTLVMCGEADTLFPVRRHEFLAHLMLKAKLEVVPGAGHLPALENPNAVSASLRNWLSWPISAGRGASSATWS</sequence>
<dbReference type="PANTHER" id="PTHR43194:SF2">
    <property type="entry name" value="PEROXISOMAL MEMBRANE PROTEIN LPX1"/>
    <property type="match status" value="1"/>
</dbReference>
<dbReference type="InterPro" id="IPR000073">
    <property type="entry name" value="AB_hydrolase_1"/>
</dbReference>
<dbReference type="SUPFAM" id="SSF53474">
    <property type="entry name" value="alpha/beta-Hydrolases"/>
    <property type="match status" value="1"/>
</dbReference>
<comment type="caution">
    <text evidence="2">The sequence shown here is derived from an EMBL/GenBank/DDBJ whole genome shotgun (WGS) entry which is preliminary data.</text>
</comment>
<keyword evidence="3" id="KW-1185">Reference proteome</keyword>
<dbReference type="Pfam" id="PF12697">
    <property type="entry name" value="Abhydrolase_6"/>
    <property type="match status" value="1"/>
</dbReference>
<dbReference type="RefSeq" id="WP_275634897.1">
    <property type="nucleotide sequence ID" value="NZ_JARGYD010000013.1"/>
</dbReference>
<dbReference type="InterPro" id="IPR050228">
    <property type="entry name" value="Carboxylesterase_BioH"/>
</dbReference>
<dbReference type="EMBL" id="JBHRTB010000010">
    <property type="protein sequence ID" value="MFC3144735.1"/>
    <property type="molecule type" value="Genomic_DNA"/>
</dbReference>
<name>A0ABV7GTD6_9RHOB</name>
<proteinExistence type="predicted"/>
<dbReference type="Proteomes" id="UP001595632">
    <property type="component" value="Unassembled WGS sequence"/>
</dbReference>
<dbReference type="Gene3D" id="3.40.50.1820">
    <property type="entry name" value="alpha/beta hydrolase"/>
    <property type="match status" value="1"/>
</dbReference>
<dbReference type="PANTHER" id="PTHR43194">
    <property type="entry name" value="HYDROLASE ALPHA/BETA FOLD FAMILY"/>
    <property type="match status" value="1"/>
</dbReference>
<evidence type="ECO:0000259" key="1">
    <source>
        <dbReference type="Pfam" id="PF12697"/>
    </source>
</evidence>
<reference evidence="3" key="1">
    <citation type="journal article" date="2019" name="Int. J. Syst. Evol. Microbiol.">
        <title>The Global Catalogue of Microorganisms (GCM) 10K type strain sequencing project: providing services to taxonomists for standard genome sequencing and annotation.</title>
        <authorList>
            <consortium name="The Broad Institute Genomics Platform"/>
            <consortium name="The Broad Institute Genome Sequencing Center for Infectious Disease"/>
            <person name="Wu L."/>
            <person name="Ma J."/>
        </authorList>
    </citation>
    <scope>NUCLEOTIDE SEQUENCE [LARGE SCALE GENOMIC DNA]</scope>
    <source>
        <strain evidence="3">KCTC 52366</strain>
    </source>
</reference>
<keyword evidence="2" id="KW-0378">Hydrolase</keyword>
<dbReference type="InterPro" id="IPR029058">
    <property type="entry name" value="AB_hydrolase_fold"/>
</dbReference>
<evidence type="ECO:0000313" key="3">
    <source>
        <dbReference type="Proteomes" id="UP001595632"/>
    </source>
</evidence>
<protein>
    <submittedName>
        <fullName evidence="2">Alpha/beta fold hydrolase</fullName>
    </submittedName>
</protein>
<dbReference type="PRINTS" id="PR00111">
    <property type="entry name" value="ABHYDROLASE"/>
</dbReference>
<accession>A0ABV7GTD6</accession>
<evidence type="ECO:0000313" key="2">
    <source>
        <dbReference type="EMBL" id="MFC3144735.1"/>
    </source>
</evidence>
<feature type="domain" description="AB hydrolase-1" evidence="1">
    <location>
        <begin position="36"/>
        <end position="211"/>
    </location>
</feature>
<dbReference type="GO" id="GO:0016787">
    <property type="term" value="F:hydrolase activity"/>
    <property type="evidence" value="ECO:0007669"/>
    <property type="project" value="UniProtKB-KW"/>
</dbReference>
<gene>
    <name evidence="2" type="ORF">ACFOGP_18580</name>
</gene>